<evidence type="ECO:0000256" key="8">
    <source>
        <dbReference type="ARBA" id="ARBA00023065"/>
    </source>
</evidence>
<keyword evidence="9 12" id="KW-0626">Porin</keyword>
<keyword evidence="5" id="KW-1134">Transmembrane beta strand</keyword>
<dbReference type="Gene3D" id="2.40.160.10">
    <property type="entry name" value="Porin"/>
    <property type="match status" value="1"/>
</dbReference>
<evidence type="ECO:0000313" key="14">
    <source>
        <dbReference type="EMBL" id="CCA44356.1"/>
    </source>
</evidence>
<dbReference type="InterPro" id="IPR002299">
    <property type="entry name" value="Porin_Neis"/>
</dbReference>
<evidence type="ECO:0000256" key="1">
    <source>
        <dbReference type="ARBA" id="ARBA00004571"/>
    </source>
</evidence>
<accession>I4E4U0</accession>
<dbReference type="PANTHER" id="PTHR34501">
    <property type="entry name" value="PROTEIN YDDL-RELATED"/>
    <property type="match status" value="1"/>
</dbReference>
<comment type="subunit">
    <text evidence="3 12">Homotrimer.</text>
</comment>
<feature type="signal peptide" evidence="13">
    <location>
        <begin position="1"/>
        <end position="19"/>
    </location>
</feature>
<dbReference type="InterPro" id="IPR050298">
    <property type="entry name" value="Gram-neg_bact_OMP"/>
</dbReference>
<feature type="chain" id="PRO_5003689265" evidence="13">
    <location>
        <begin position="20"/>
        <end position="388"/>
    </location>
</feature>
<keyword evidence="6 12" id="KW-0812">Transmembrane</keyword>
<dbReference type="PROSITE" id="PS00576">
    <property type="entry name" value="GRAM_NEG_PORIN"/>
    <property type="match status" value="1"/>
</dbReference>
<comment type="similarity">
    <text evidence="2 12">Belongs to the Gram-negative porin family.</text>
</comment>
<evidence type="ECO:0000256" key="7">
    <source>
        <dbReference type="ARBA" id="ARBA00022729"/>
    </source>
</evidence>
<evidence type="ECO:0000256" key="3">
    <source>
        <dbReference type="ARBA" id="ARBA00011233"/>
    </source>
</evidence>
<comment type="subcellular location">
    <subcellularLocation>
        <location evidence="1 12">Cell outer membrane</location>
        <topology evidence="1 12">Multi-pass membrane protein</topology>
    </subcellularLocation>
</comment>
<dbReference type="GO" id="GO:0009279">
    <property type="term" value="C:cell outer membrane"/>
    <property type="evidence" value="ECO:0007669"/>
    <property type="project" value="UniProtKB-SubCell"/>
</dbReference>
<dbReference type="PRINTS" id="PR00184">
    <property type="entry name" value="NEISSPPORIN"/>
</dbReference>
<dbReference type="SUPFAM" id="SSF56935">
    <property type="entry name" value="Porins"/>
    <property type="match status" value="1"/>
</dbReference>
<dbReference type="InterPro" id="IPR033900">
    <property type="entry name" value="Gram_neg_porin_domain"/>
</dbReference>
<gene>
    <name evidence="14" type="primary">porA</name>
    <name evidence="14" type="ORF">NMALPHA522_0815</name>
</gene>
<evidence type="ECO:0000256" key="9">
    <source>
        <dbReference type="ARBA" id="ARBA00023114"/>
    </source>
</evidence>
<keyword evidence="11 12" id="KW-0998">Cell outer membrane</keyword>
<dbReference type="GO" id="GO:0034220">
    <property type="term" value="P:monoatomic ion transmembrane transport"/>
    <property type="evidence" value="ECO:0007669"/>
    <property type="project" value="InterPro"/>
</dbReference>
<proteinExistence type="inferred from homology"/>
<evidence type="ECO:0000256" key="10">
    <source>
        <dbReference type="ARBA" id="ARBA00023136"/>
    </source>
</evidence>
<dbReference type="PRINTS" id="PR00182">
    <property type="entry name" value="ECOLNEIPORIN"/>
</dbReference>
<keyword evidence="8 12" id="KW-0406">Ion transport</keyword>
<dbReference type="InterPro" id="IPR001702">
    <property type="entry name" value="Porin_Gram-ve"/>
</dbReference>
<dbReference type="InterPro" id="IPR023614">
    <property type="entry name" value="Porin_dom_sf"/>
</dbReference>
<evidence type="ECO:0000256" key="2">
    <source>
        <dbReference type="ARBA" id="ARBA00007539"/>
    </source>
</evidence>
<evidence type="ECO:0000256" key="12">
    <source>
        <dbReference type="RuleBase" id="RU000469"/>
    </source>
</evidence>
<sequence>MRKKLTALVLSALPLAAVADVSLYGEIKAGVEGRNYQLQLTEQPSRTQGQTSNQVKVTKAKSRIRTKISDFGSFIGFKGSEDLGEGLKAVWQLEQDVSVAGGGATRWGNRESFVGLAGEFGTLRAGRVANQFDDASKAIDPWDSNNVVASQLGIFKRHDDMPVSVRYDSPDFSGFSGSVQFVPAQNSKSAYKPAYVDENKMVHAAVVGKPGSDVYYAGLNYKNGGFAGNYAFKYAKHANVGRDAFNLFLLGRIGDDDEAKGTDPLKNHQVHRLTGGYEEGGLNLALAAQLDLSENGDKTKNSTTEIAATASYRFGNAVPRISYAHGFDFIERGKKGENTSYDQIIAGVDYDFSKRTSAIVSGAWLKRNTGIGNYTQINAASVGLRHKF</sequence>
<evidence type="ECO:0000256" key="5">
    <source>
        <dbReference type="ARBA" id="ARBA00022452"/>
    </source>
</evidence>
<protein>
    <submittedName>
        <fullName evidence="14">Major outer membrane protein P.IA Protein IA PIA Class 1 protein</fullName>
    </submittedName>
</protein>
<dbReference type="GO" id="GO:0046930">
    <property type="term" value="C:pore complex"/>
    <property type="evidence" value="ECO:0007669"/>
    <property type="project" value="UniProtKB-KW"/>
</dbReference>
<name>I4E4U0_NEIME</name>
<organism evidence="14">
    <name type="scientific">Neisseria meningitidis alpha522</name>
    <dbReference type="NCBI Taxonomy" id="996307"/>
    <lineage>
        <taxon>Bacteria</taxon>
        <taxon>Pseudomonadati</taxon>
        <taxon>Pseudomonadota</taxon>
        <taxon>Betaproteobacteria</taxon>
        <taxon>Neisseriales</taxon>
        <taxon>Neisseriaceae</taxon>
        <taxon>Neisseria</taxon>
    </lineage>
</organism>
<dbReference type="EMBL" id="FR845708">
    <property type="protein sequence ID" value="CCA44356.1"/>
    <property type="molecule type" value="Genomic_DNA"/>
</dbReference>
<dbReference type="CDD" id="cd00342">
    <property type="entry name" value="gram_neg_porins"/>
    <property type="match status" value="1"/>
</dbReference>
<reference evidence="14" key="1">
    <citation type="submission" date="2011-03" db="EMBL/GenBank/DDBJ databases">
        <title>Draft genome of Neisseria meningitidis strain alpha522.</title>
        <authorList>
            <person name="Schoen C."/>
            <person name="Blom J."/>
        </authorList>
    </citation>
    <scope>NUCLEOTIDE SEQUENCE</scope>
    <source>
        <strain evidence="14">Alpha522</strain>
    </source>
</reference>
<evidence type="ECO:0000256" key="4">
    <source>
        <dbReference type="ARBA" id="ARBA00022448"/>
    </source>
</evidence>
<evidence type="ECO:0000256" key="11">
    <source>
        <dbReference type="ARBA" id="ARBA00023237"/>
    </source>
</evidence>
<evidence type="ECO:0000256" key="13">
    <source>
        <dbReference type="SAM" id="SignalP"/>
    </source>
</evidence>
<dbReference type="Pfam" id="PF00267">
    <property type="entry name" value="Porin_1"/>
    <property type="match status" value="1"/>
</dbReference>
<keyword evidence="4 12" id="KW-0813">Transport</keyword>
<dbReference type="AlphaFoldDB" id="I4E4U0"/>
<evidence type="ECO:0000256" key="6">
    <source>
        <dbReference type="ARBA" id="ARBA00022692"/>
    </source>
</evidence>
<keyword evidence="10 12" id="KW-0472">Membrane</keyword>
<keyword evidence="7 13" id="KW-0732">Signal</keyword>
<dbReference type="PANTHER" id="PTHR34501:SF9">
    <property type="entry name" value="MAJOR OUTER MEMBRANE PROTEIN P.IA"/>
    <property type="match status" value="1"/>
</dbReference>
<dbReference type="GO" id="GO:0015288">
    <property type="term" value="F:porin activity"/>
    <property type="evidence" value="ECO:0007669"/>
    <property type="project" value="UniProtKB-KW"/>
</dbReference>
<dbReference type="InterPro" id="IPR013793">
    <property type="entry name" value="Porin_Gram-ve_CS"/>
</dbReference>